<organism evidence="1 2">
    <name type="scientific">Leptospirillum ferrodiazotrophum</name>
    <dbReference type="NCBI Taxonomy" id="412449"/>
    <lineage>
        <taxon>Bacteria</taxon>
        <taxon>Pseudomonadati</taxon>
        <taxon>Nitrospirota</taxon>
        <taxon>Nitrospiria</taxon>
        <taxon>Nitrospirales</taxon>
        <taxon>Nitrospiraceae</taxon>
        <taxon>Leptospirillum</taxon>
    </lineage>
</organism>
<dbReference type="Proteomes" id="UP000009374">
    <property type="component" value="Unassembled WGS sequence"/>
</dbReference>
<proteinExistence type="predicted"/>
<accession>C6HXH8</accession>
<gene>
    <name evidence="1" type="ORF">UBAL3_92050178</name>
</gene>
<keyword evidence="2" id="KW-1185">Reference proteome</keyword>
<dbReference type="AlphaFoldDB" id="C6HXH8"/>
<evidence type="ECO:0000313" key="1">
    <source>
        <dbReference type="EMBL" id="EES52807.1"/>
    </source>
</evidence>
<dbReference type="EMBL" id="GG693873">
    <property type="protein sequence ID" value="EES52807.1"/>
    <property type="molecule type" value="Genomic_DNA"/>
</dbReference>
<name>C6HXH8_9BACT</name>
<protein>
    <submittedName>
        <fullName evidence="1">Uncharacterized protein</fullName>
    </submittedName>
</protein>
<sequence>MIKNLIIVAAIAVTVMIAYSMGTKENNAKVNDMKSQIDSLKAQLGSQGKNIQESYNRLHRSLNLHMAETSIETAIHDTLDQNFGEARVAIESAKKYLQHAEGKRVSSEDLSTIVGNLDSASQDLKALDKKALKTLSDAEKQVRDLIAKNAS</sequence>
<evidence type="ECO:0000313" key="2">
    <source>
        <dbReference type="Proteomes" id="UP000009374"/>
    </source>
</evidence>
<reference evidence="1 2" key="1">
    <citation type="journal article" date="2009" name="Appl. Environ. Microbiol.">
        <title>Community genomic and proteomic analyses of chemoautotrophic iron-oxidizing "Leptospirillum rubarum" (Group II) and "Leptospirillum ferrodiazotrophum" (Group III) bacteria in acid mine drainage biofilms.</title>
        <authorList>
            <person name="Goltsman D.S."/>
            <person name="Denef V.J."/>
            <person name="Singer S.W."/>
            <person name="VerBerkmoes N.C."/>
            <person name="Lefsrud M."/>
            <person name="Mueller R.S."/>
            <person name="Dick G.J."/>
            <person name="Sun C.L."/>
            <person name="Wheeler K.E."/>
            <person name="Zemla A."/>
            <person name="Baker B.J."/>
            <person name="Hauser L."/>
            <person name="Land M."/>
            <person name="Shah M.B."/>
            <person name="Thelen M.P."/>
            <person name="Hettich R.L."/>
            <person name="Banfield J.F."/>
        </authorList>
    </citation>
    <scope>NUCLEOTIDE SEQUENCE [LARGE SCALE GENOMIC DNA]</scope>
</reference>